<dbReference type="RefSeq" id="XP_009527843.1">
    <property type="nucleotide sequence ID" value="XM_009529548.1"/>
</dbReference>
<evidence type="ECO:0000313" key="1">
    <source>
        <dbReference type="EMBL" id="EGZ18785.1"/>
    </source>
</evidence>
<proteinExistence type="predicted"/>
<organism evidence="1 2">
    <name type="scientific">Phytophthora sojae (strain P6497)</name>
    <name type="common">Soybean stem and root rot agent</name>
    <name type="synonym">Phytophthora megasperma f. sp. glycines</name>
    <dbReference type="NCBI Taxonomy" id="1094619"/>
    <lineage>
        <taxon>Eukaryota</taxon>
        <taxon>Sar</taxon>
        <taxon>Stramenopiles</taxon>
        <taxon>Oomycota</taxon>
        <taxon>Peronosporomycetes</taxon>
        <taxon>Peronosporales</taxon>
        <taxon>Peronosporaceae</taxon>
        <taxon>Phytophthora</taxon>
    </lineage>
</organism>
<dbReference type="EMBL" id="JH159154">
    <property type="protein sequence ID" value="EGZ18785.1"/>
    <property type="molecule type" value="Genomic_DNA"/>
</dbReference>
<dbReference type="OMA" id="DTEMRPQ"/>
<name>G4ZIY0_PHYSP</name>
<gene>
    <name evidence="1" type="ORF">PHYSODRAFT_332528</name>
</gene>
<reference evidence="1 2" key="1">
    <citation type="journal article" date="2006" name="Science">
        <title>Phytophthora genome sequences uncover evolutionary origins and mechanisms of pathogenesis.</title>
        <authorList>
            <person name="Tyler B.M."/>
            <person name="Tripathy S."/>
            <person name="Zhang X."/>
            <person name="Dehal P."/>
            <person name="Jiang R.H."/>
            <person name="Aerts A."/>
            <person name="Arredondo F.D."/>
            <person name="Baxter L."/>
            <person name="Bensasson D."/>
            <person name="Beynon J.L."/>
            <person name="Chapman J."/>
            <person name="Damasceno C.M."/>
            <person name="Dorrance A.E."/>
            <person name="Dou D."/>
            <person name="Dickerman A.W."/>
            <person name="Dubchak I.L."/>
            <person name="Garbelotto M."/>
            <person name="Gijzen M."/>
            <person name="Gordon S.G."/>
            <person name="Govers F."/>
            <person name="Grunwald N.J."/>
            <person name="Huang W."/>
            <person name="Ivors K.L."/>
            <person name="Jones R.W."/>
            <person name="Kamoun S."/>
            <person name="Krampis K."/>
            <person name="Lamour K.H."/>
            <person name="Lee M.K."/>
            <person name="McDonald W.H."/>
            <person name="Medina M."/>
            <person name="Meijer H.J."/>
            <person name="Nordberg E.K."/>
            <person name="Maclean D.J."/>
            <person name="Ospina-Giraldo M.D."/>
            <person name="Morris P.F."/>
            <person name="Phuntumart V."/>
            <person name="Putnam N.H."/>
            <person name="Rash S."/>
            <person name="Rose J.K."/>
            <person name="Sakihama Y."/>
            <person name="Salamov A.A."/>
            <person name="Savidor A."/>
            <person name="Scheuring C.F."/>
            <person name="Smith B.M."/>
            <person name="Sobral B.W."/>
            <person name="Terry A."/>
            <person name="Torto-Alalibo T.A."/>
            <person name="Win J."/>
            <person name="Xu Z."/>
            <person name="Zhang H."/>
            <person name="Grigoriev I.V."/>
            <person name="Rokhsar D.S."/>
            <person name="Boore J.L."/>
        </authorList>
    </citation>
    <scope>NUCLEOTIDE SEQUENCE [LARGE SCALE GENOMIC DNA]</scope>
    <source>
        <strain evidence="1 2">P6497</strain>
    </source>
</reference>
<dbReference type="AlphaFoldDB" id="G4ZIY0"/>
<keyword evidence="2" id="KW-1185">Reference proteome</keyword>
<dbReference type="GeneID" id="20646478"/>
<protein>
    <submittedName>
        <fullName evidence="1">Uncharacterized protein</fullName>
    </submittedName>
</protein>
<dbReference type="KEGG" id="psoj:PHYSODRAFT_332528"/>
<accession>G4ZIY0</accession>
<dbReference type="InParanoid" id="G4ZIY0"/>
<sequence length="182" mass="21053">MPKLVAKSNMAKHRKNKDKILQKLQEKRVYDQFRHLELTEREAQGVEVEKMEKTAWTPLPKTKDAEDLIYGVSLDPNLFAHFLAELKARRKAKHGRGPSMISPRELYRVAIFVLHPDKLRGQISKFGDETDKLMNYWSTTAKAFTVFGNGLTEDTEMRPQIELDAMTDVEYRLPPLVVDNLI</sequence>
<dbReference type="Proteomes" id="UP000002640">
    <property type="component" value="Unassembled WGS sequence"/>
</dbReference>
<evidence type="ECO:0000313" key="2">
    <source>
        <dbReference type="Proteomes" id="UP000002640"/>
    </source>
</evidence>